<dbReference type="RefSeq" id="WP_115222886.1">
    <property type="nucleotide sequence ID" value="NZ_UGOA01000003.1"/>
</dbReference>
<keyword evidence="2" id="KW-0472">Membrane</keyword>
<feature type="transmembrane region" description="Helical" evidence="2">
    <location>
        <begin position="366"/>
        <end position="387"/>
    </location>
</feature>
<feature type="region of interest" description="Disordered" evidence="1">
    <location>
        <begin position="723"/>
        <end position="742"/>
    </location>
</feature>
<evidence type="ECO:0000259" key="3">
    <source>
        <dbReference type="Pfam" id="PF07916"/>
    </source>
</evidence>
<sequence length="909" mass="98773">MTLLTLYTPQNGDFFKEALDAMVTLLGTATFQSAIDIVLILAVCMTSYQYIQGKKLQALVRYVLTSFFALVCLIGVKVNVAIIDMQDNDSAGKALTVDNVPLGVALPGALISGLGYGLAQAFAFVFHMPNDLDYNKTGLIFGARTWRTATAAGLSMSPDLALDMSTYIRQCIFAAKLLGSQQISPQALKGSTDLISLYFKDPSPLYRVILQNGDNLSCQEAASILQKRLTPAANEEINRLSKLMVHGNEGRFGNSLAAAHNYYMTISKDSASLLTQNILINATRDAASDAFAFNGADAQLMNYTNTASLHKMHLAETNSFWLASYRLPYYMTVMWMLTICIFPLVFLVALLPTLQNVFTVYLQSQVFLWSWPPMFIIIHFFVSLGASKTMSVFGGKTGGVSFSNIDTLATLSSGFAYTAGALAASVPVIAYYITKGLPSVLSTASQHLGGMAQSLSVGEAQAIAQGNVSMASYSGWNMNYSNTSANKFDSNYYHSEGQATVQTANGALLTETASGSRIGNALPAISHAAVGVNLSDRVVDSLHQSANDSFAHASQHRTAADRHLQAGLSELKQFASNDANEYRSGEGLSDSVNDSYGADLRRMKDLVSHYNEHHDSSSHVSAELAIAGKINSEQALLGKFMKLVWGGSIEGSATGRFGAGRHASTQEFNNSSEGKAFNETFNHLVSTARNNHLDAADSLHLSKSEQIAANFAKGLSLSEQASSEYSHGQQLQKAASHASDHAQSIDMNLNQPYHDWVVAHHGARGEQVMLQTDMASIQTQQRWAEDFLESREGQAAVSAQVHSALATTKEDFRENHEREAQALHDKSLQTVFHDYANKVDKKADREGFVLMSDEQLNHAAQSLENNRKKDITNEAESVKIKVENNANTQAVSNKEYDDGLSKTKGRLKE</sequence>
<reference evidence="4 5" key="1">
    <citation type="submission" date="2018-06" db="EMBL/GenBank/DDBJ databases">
        <authorList>
            <consortium name="Pathogen Informatics"/>
            <person name="Doyle S."/>
        </authorList>
    </citation>
    <scope>NUCLEOTIDE SEQUENCE [LARGE SCALE GENOMIC DNA]</scope>
    <source>
        <strain evidence="4 5">NCTC13292</strain>
    </source>
</reference>
<protein>
    <submittedName>
        <fullName evidence="4">Putative sex pilus assembly and mating pair protein TraG</fullName>
    </submittedName>
</protein>
<feature type="transmembrane region" description="Helical" evidence="2">
    <location>
        <begin position="62"/>
        <end position="82"/>
    </location>
</feature>
<feature type="transmembrane region" description="Helical" evidence="2">
    <location>
        <begin position="408"/>
        <end position="433"/>
    </location>
</feature>
<evidence type="ECO:0000313" key="5">
    <source>
        <dbReference type="Proteomes" id="UP000254677"/>
    </source>
</evidence>
<dbReference type="OrthoDB" id="5555296at2"/>
<dbReference type="Proteomes" id="UP000254677">
    <property type="component" value="Unassembled WGS sequence"/>
</dbReference>
<proteinExistence type="predicted"/>
<feature type="compositionally biased region" description="Polar residues" evidence="1">
    <location>
        <begin position="723"/>
        <end position="733"/>
    </location>
</feature>
<feature type="region of interest" description="Disordered" evidence="1">
    <location>
        <begin position="880"/>
        <end position="909"/>
    </location>
</feature>
<dbReference type="EMBL" id="UGOA01000003">
    <property type="protein sequence ID" value="STX84868.1"/>
    <property type="molecule type" value="Genomic_DNA"/>
</dbReference>
<feature type="compositionally biased region" description="Basic and acidic residues" evidence="1">
    <location>
        <begin position="894"/>
        <end position="909"/>
    </location>
</feature>
<feature type="domain" description="TraG N-terminal Proteobacteria" evidence="3">
    <location>
        <begin position="5"/>
        <end position="454"/>
    </location>
</feature>
<dbReference type="Pfam" id="PF07916">
    <property type="entry name" value="TraG_N"/>
    <property type="match status" value="1"/>
</dbReference>
<keyword evidence="2" id="KW-1133">Transmembrane helix</keyword>
<keyword evidence="5" id="KW-1185">Reference proteome</keyword>
<organism evidence="4 5">
    <name type="scientific">Legionella donaldsonii</name>
    <dbReference type="NCBI Taxonomy" id="45060"/>
    <lineage>
        <taxon>Bacteria</taxon>
        <taxon>Pseudomonadati</taxon>
        <taxon>Pseudomonadota</taxon>
        <taxon>Gammaproteobacteria</taxon>
        <taxon>Legionellales</taxon>
        <taxon>Legionellaceae</taxon>
        <taxon>Legionella</taxon>
    </lineage>
</organism>
<evidence type="ECO:0000256" key="2">
    <source>
        <dbReference type="SAM" id="Phobius"/>
    </source>
</evidence>
<dbReference type="InterPro" id="IPR012931">
    <property type="entry name" value="TraG_N_Proteobacteria"/>
</dbReference>
<keyword evidence="2" id="KW-0812">Transmembrane</keyword>
<evidence type="ECO:0000313" key="4">
    <source>
        <dbReference type="EMBL" id="STX84868.1"/>
    </source>
</evidence>
<accession>A0A378KIX5</accession>
<dbReference type="AlphaFoldDB" id="A0A378KIX5"/>
<gene>
    <name evidence="4" type="ORF">NCTC13292_03220</name>
</gene>
<feature type="transmembrane region" description="Helical" evidence="2">
    <location>
        <begin position="329"/>
        <end position="354"/>
    </location>
</feature>
<name>A0A378KIX5_9GAMM</name>
<feature type="transmembrane region" description="Helical" evidence="2">
    <location>
        <begin position="29"/>
        <end position="50"/>
    </location>
</feature>
<feature type="transmembrane region" description="Helical" evidence="2">
    <location>
        <begin position="102"/>
        <end position="126"/>
    </location>
</feature>
<evidence type="ECO:0000256" key="1">
    <source>
        <dbReference type="SAM" id="MobiDB-lite"/>
    </source>
</evidence>